<dbReference type="CDD" id="cd00198">
    <property type="entry name" value="vWFA"/>
    <property type="match status" value="1"/>
</dbReference>
<proteinExistence type="predicted"/>
<comment type="caution">
    <text evidence="2">The sequence shown here is derived from an EMBL/GenBank/DDBJ whole genome shotgun (WGS) entry which is preliminary data.</text>
</comment>
<reference evidence="2" key="1">
    <citation type="submission" date="2020-08" db="EMBL/GenBank/DDBJ databases">
        <authorList>
            <person name="Hu Y."/>
            <person name="Nguyen S.V."/>
            <person name="Li F."/>
            <person name="Fanning S."/>
        </authorList>
    </citation>
    <scope>NUCLEOTIDE SEQUENCE</scope>
    <source>
        <strain evidence="2">SYSU D8009</strain>
    </source>
</reference>
<evidence type="ECO:0000313" key="3">
    <source>
        <dbReference type="Proteomes" id="UP000600101"/>
    </source>
</evidence>
<sequence length="586" mass="59697">MASTTFAIPGGPGVQVTIEDVAGGDLKFTVVVGNAGGQTADLRGLFFHLNNFAAFTGLTVTGDPAVVTDRQIANNGVIDLGNGANMQGEASPFDIGVEFGRQGIGQGDDIKTATFILSADQTLSLNDIELAQFGARLTSVGTQGGSRQDSLKLVGNAPEVNYPPDAVDDHAAVRADATKTIDVLANDTDLDGDPLTVTSIAGLDPVTEGTAQIVGNQVVFDPAPAFASLLAGDTIDVAFSYTAQDPGGLTDTADVTVQIVGVNEGTQTDTTNGTLQNGQSASISLTTELRTIDDKTDISGTINIGNLATQKFNVTYIIDVSGSTSAQFGGTPVGDQNNDGISNTVLDAEIAGLRALTQEIVDRGFSDADVDISLIAFSGGASLVGTFVPSQIASGGALDVALSGLTAGGGTNFEAPLQVAINSLNAQPDAATANNLVFFLSDGFGSGSFADEVTALTSSPFNAEITAVGVGTNISLTQLNAIDNTGDGNAQQVLNSDDLRNALQDSPLTPATITNFQLLVDGVAVPGIDQTDLTGGPNVFSYSVPNATGLEITEDDAVQAQVTFSDGTVLMVDTIIDGRDLSVFGV</sequence>
<organism evidence="2 3">
    <name type="scientific">Siccirubricoccus deserti</name>
    <dbReference type="NCBI Taxonomy" id="2013562"/>
    <lineage>
        <taxon>Bacteria</taxon>
        <taxon>Pseudomonadati</taxon>
        <taxon>Pseudomonadota</taxon>
        <taxon>Alphaproteobacteria</taxon>
        <taxon>Acetobacterales</taxon>
        <taxon>Roseomonadaceae</taxon>
        <taxon>Siccirubricoccus</taxon>
    </lineage>
</organism>
<protein>
    <submittedName>
        <fullName evidence="2">VWA domain-containing protein</fullName>
    </submittedName>
</protein>
<gene>
    <name evidence="2" type="ORF">H7965_18560</name>
</gene>
<dbReference type="SMART" id="SM00327">
    <property type="entry name" value="VWA"/>
    <property type="match status" value="1"/>
</dbReference>
<dbReference type="Gene3D" id="3.40.50.410">
    <property type="entry name" value="von Willebrand factor, type A domain"/>
    <property type="match status" value="1"/>
</dbReference>
<keyword evidence="3" id="KW-1185">Reference proteome</keyword>
<feature type="domain" description="VWFA" evidence="1">
    <location>
        <begin position="313"/>
        <end position="512"/>
    </location>
</feature>
<dbReference type="PROSITE" id="PS50234">
    <property type="entry name" value="VWFA"/>
    <property type="match status" value="1"/>
</dbReference>
<dbReference type="EMBL" id="JACOMF010000026">
    <property type="protein sequence ID" value="MBC4017314.1"/>
    <property type="molecule type" value="Genomic_DNA"/>
</dbReference>
<dbReference type="Proteomes" id="UP000600101">
    <property type="component" value="Unassembled WGS sequence"/>
</dbReference>
<name>A0A9X0R0N3_9PROT</name>
<dbReference type="InterPro" id="IPR002035">
    <property type="entry name" value="VWF_A"/>
</dbReference>
<dbReference type="SUPFAM" id="SSF53300">
    <property type="entry name" value="vWA-like"/>
    <property type="match status" value="1"/>
</dbReference>
<dbReference type="Pfam" id="PF17963">
    <property type="entry name" value="Big_9"/>
    <property type="match status" value="1"/>
</dbReference>
<dbReference type="Pfam" id="PF13519">
    <property type="entry name" value="VWA_2"/>
    <property type="match status" value="1"/>
</dbReference>
<dbReference type="InterPro" id="IPR036465">
    <property type="entry name" value="vWFA_dom_sf"/>
</dbReference>
<evidence type="ECO:0000259" key="1">
    <source>
        <dbReference type="PROSITE" id="PS50234"/>
    </source>
</evidence>
<dbReference type="AlphaFoldDB" id="A0A9X0R0N3"/>
<accession>A0A9X0R0N3</accession>
<evidence type="ECO:0000313" key="2">
    <source>
        <dbReference type="EMBL" id="MBC4017314.1"/>
    </source>
</evidence>
<dbReference type="RefSeq" id="WP_186772079.1">
    <property type="nucleotide sequence ID" value="NZ_JACOMF010000026.1"/>
</dbReference>